<dbReference type="Proteomes" id="UP001530400">
    <property type="component" value="Unassembled WGS sequence"/>
</dbReference>
<keyword evidence="2" id="KW-0963">Cytoplasm</keyword>
<keyword evidence="7" id="KW-1185">Reference proteome</keyword>
<name>A0ABD3PF04_9STRA</name>
<sequence>MTDSSSYIVTTTQNYVSRTATLHNASSVRIKGKSIISPGVTIHGDAPIQIGRYCHIHEGVVIKPTAVPISSDALLDNTPENERVLQLIIGSHTIIGQNTTISSLSIGSNVRIGKNCKLSQRSKIFDCCVIEDGSVVTEDMVVPPFSRVAGSPARIVGTLPESCGHEFVEGCRDESDIIDAILRDAMLENTVKTSRIIFT</sequence>
<dbReference type="PANTHER" id="PTHR46126:SF1">
    <property type="entry name" value="DYNACTIN SUBUNIT 5"/>
    <property type="match status" value="1"/>
</dbReference>
<dbReference type="Gene3D" id="2.160.10.10">
    <property type="entry name" value="Hexapeptide repeat proteins"/>
    <property type="match status" value="1"/>
</dbReference>
<gene>
    <name evidence="6" type="ORF">ACHAWO_006088</name>
</gene>
<dbReference type="SUPFAM" id="SSF51161">
    <property type="entry name" value="Trimeric LpxA-like enzymes"/>
    <property type="match status" value="1"/>
</dbReference>
<evidence type="ECO:0000256" key="2">
    <source>
        <dbReference type="ARBA" id="ARBA00022490"/>
    </source>
</evidence>
<reference evidence="6 7" key="1">
    <citation type="submission" date="2024-10" db="EMBL/GenBank/DDBJ databases">
        <title>Updated reference genomes for cyclostephanoid diatoms.</title>
        <authorList>
            <person name="Roberts W.R."/>
            <person name="Alverson A.J."/>
        </authorList>
    </citation>
    <scope>NUCLEOTIDE SEQUENCE [LARGE SCALE GENOMIC DNA]</scope>
    <source>
        <strain evidence="6 7">AJA010-31</strain>
    </source>
</reference>
<proteinExistence type="inferred from homology"/>
<dbReference type="PANTHER" id="PTHR46126">
    <property type="entry name" value="DYNACTIN SUBUNIT 5"/>
    <property type="match status" value="1"/>
</dbReference>
<evidence type="ECO:0000256" key="3">
    <source>
        <dbReference type="ARBA" id="ARBA00023212"/>
    </source>
</evidence>
<comment type="subcellular location">
    <subcellularLocation>
        <location evidence="1">Cytoplasm</location>
        <location evidence="1">Cytoskeleton</location>
    </subcellularLocation>
</comment>
<accession>A0ABD3PF04</accession>
<evidence type="ECO:0000256" key="4">
    <source>
        <dbReference type="ARBA" id="ARBA00034706"/>
    </source>
</evidence>
<dbReference type="InterPro" id="IPR047125">
    <property type="entry name" value="DCTN5"/>
</dbReference>
<protein>
    <recommendedName>
        <fullName evidence="5">Dynactin subunit 5</fullName>
    </recommendedName>
</protein>
<dbReference type="InterPro" id="IPR011004">
    <property type="entry name" value="Trimer_LpxA-like_sf"/>
</dbReference>
<comment type="caution">
    <text evidence="6">The sequence shown here is derived from an EMBL/GenBank/DDBJ whole genome shotgun (WGS) entry which is preliminary data.</text>
</comment>
<evidence type="ECO:0000313" key="7">
    <source>
        <dbReference type="Proteomes" id="UP001530400"/>
    </source>
</evidence>
<organism evidence="6 7">
    <name type="scientific">Cyclotella atomus</name>
    <dbReference type="NCBI Taxonomy" id="382360"/>
    <lineage>
        <taxon>Eukaryota</taxon>
        <taxon>Sar</taxon>
        <taxon>Stramenopiles</taxon>
        <taxon>Ochrophyta</taxon>
        <taxon>Bacillariophyta</taxon>
        <taxon>Coscinodiscophyceae</taxon>
        <taxon>Thalassiosirophycidae</taxon>
        <taxon>Stephanodiscales</taxon>
        <taxon>Stephanodiscaceae</taxon>
        <taxon>Cyclotella</taxon>
    </lineage>
</organism>
<evidence type="ECO:0000256" key="5">
    <source>
        <dbReference type="ARBA" id="ARBA00034865"/>
    </source>
</evidence>
<dbReference type="Pfam" id="PF21711">
    <property type="entry name" value="DCTN5"/>
    <property type="match status" value="1"/>
</dbReference>
<dbReference type="AlphaFoldDB" id="A0ABD3PF04"/>
<dbReference type="EMBL" id="JALLPJ020000647">
    <property type="protein sequence ID" value="KAL3786472.1"/>
    <property type="molecule type" value="Genomic_DNA"/>
</dbReference>
<comment type="similarity">
    <text evidence="4">Belongs to the dynactin subunits 5/6 family. Dynactin subunit 5 subfamily.</text>
</comment>
<keyword evidence="3" id="KW-0206">Cytoskeleton</keyword>
<dbReference type="GO" id="GO:0005856">
    <property type="term" value="C:cytoskeleton"/>
    <property type="evidence" value="ECO:0007669"/>
    <property type="project" value="UniProtKB-SubCell"/>
</dbReference>
<evidence type="ECO:0000313" key="6">
    <source>
        <dbReference type="EMBL" id="KAL3786472.1"/>
    </source>
</evidence>
<evidence type="ECO:0000256" key="1">
    <source>
        <dbReference type="ARBA" id="ARBA00004245"/>
    </source>
</evidence>